<dbReference type="InterPro" id="IPR002872">
    <property type="entry name" value="Proline_DH_dom"/>
</dbReference>
<evidence type="ECO:0000313" key="7">
    <source>
        <dbReference type="EMBL" id="TRM59231.1"/>
    </source>
</evidence>
<dbReference type="InterPro" id="IPR015659">
    <property type="entry name" value="Proline_oxidase"/>
</dbReference>
<dbReference type="InterPro" id="IPR029041">
    <property type="entry name" value="FAD-linked_oxidoreductase-like"/>
</dbReference>
<keyword evidence="4 5" id="KW-0642">Proline metabolism</keyword>
<dbReference type="GO" id="GO:0004657">
    <property type="term" value="F:proline dehydrogenase activity"/>
    <property type="evidence" value="ECO:0007669"/>
    <property type="project" value="UniProtKB-EC"/>
</dbReference>
<keyword evidence="5" id="KW-0274">FAD</keyword>
<dbReference type="Pfam" id="PF01619">
    <property type="entry name" value="Pro_dh"/>
    <property type="match status" value="2"/>
</dbReference>
<evidence type="ECO:0000256" key="1">
    <source>
        <dbReference type="ARBA" id="ARBA00005869"/>
    </source>
</evidence>
<gene>
    <name evidence="7" type="ORF">BD626DRAFT_409306</name>
</gene>
<comment type="catalytic activity">
    <reaction evidence="5">
        <text>L-proline + a quinone = (S)-1-pyrroline-5-carboxylate + a quinol + H(+)</text>
        <dbReference type="Rhea" id="RHEA:23784"/>
        <dbReference type="ChEBI" id="CHEBI:15378"/>
        <dbReference type="ChEBI" id="CHEBI:17388"/>
        <dbReference type="ChEBI" id="CHEBI:24646"/>
        <dbReference type="ChEBI" id="CHEBI:60039"/>
        <dbReference type="ChEBI" id="CHEBI:132124"/>
        <dbReference type="EC" id="1.5.5.2"/>
    </reaction>
</comment>
<dbReference type="Proteomes" id="UP000320762">
    <property type="component" value="Unassembled WGS sequence"/>
</dbReference>
<sequence>MASRLFARSALRRPLLGAALTASVFAGSRLHADAQPVSPSEPLSSLVRAYVVYTLCSFPVIVDSSPKILSYLTSVPGLRTLTEGIVRVTFFDQFVGGDTAEGCIPLLRNLRARNTGALFAYSVEVDENAAMGADGAADLSGPSPHAQIVNEMVHSIDVAADFEDALPSDAFVQGSKPAPTSRKTWVAVKLTALLPDAHALHRLSSHILAARKTYRDSVKPKLAEVEFPGAPHDNDLDAVLGKDAVIKGKEGAIPAKLPAPLTQADALALAQLYSDLCRICARAQERGVRIIIDAEYSWYEPAIDAFTHALMRRVSLRPSDSCPFSDATKVQPLIYGTYQAYLRRTPAHLARAAADAAAGGYSLGVKLVRGAYHPFETGAWQAARTALADIKDPELAKLARISLVPGAPHPPVWTEKPETDASYDRCAETLVGWIAQDVKNAQGKSAKGKPVQPRIGVLFGTHNWASCAGILGSVEKAGLGKRESPDGPLVIPPEVTRRLTIGQLYGMSDDLTASVVGRVKSAEPFVIKYVPYGALKEVLPYLGRRAIENKSMLFGQGGAAHERQRAWSEFWARVW</sequence>
<dbReference type="SUPFAM" id="SSF51730">
    <property type="entry name" value="FAD-linked oxidoreductase"/>
    <property type="match status" value="1"/>
</dbReference>
<dbReference type="STRING" id="97359.A0A550C347"/>
<evidence type="ECO:0000256" key="3">
    <source>
        <dbReference type="ARBA" id="ARBA00023002"/>
    </source>
</evidence>
<dbReference type="OrthoDB" id="5464at2759"/>
<name>A0A550C347_9AGAR</name>
<evidence type="ECO:0000256" key="5">
    <source>
        <dbReference type="RuleBase" id="RU364054"/>
    </source>
</evidence>
<comment type="caution">
    <text evidence="7">The sequence shown here is derived from an EMBL/GenBank/DDBJ whole genome shotgun (WGS) entry which is preliminary data.</text>
</comment>
<keyword evidence="5" id="KW-0285">Flavoprotein</keyword>
<dbReference type="PANTHER" id="PTHR13914">
    <property type="entry name" value="PROLINE OXIDASE"/>
    <property type="match status" value="1"/>
</dbReference>
<dbReference type="Gene3D" id="3.20.20.220">
    <property type="match status" value="1"/>
</dbReference>
<keyword evidence="8" id="KW-1185">Reference proteome</keyword>
<feature type="domain" description="Proline dehydrogenase" evidence="6">
    <location>
        <begin position="406"/>
        <end position="552"/>
    </location>
</feature>
<evidence type="ECO:0000313" key="8">
    <source>
        <dbReference type="Proteomes" id="UP000320762"/>
    </source>
</evidence>
<reference evidence="7 8" key="1">
    <citation type="journal article" date="2019" name="New Phytol.">
        <title>Comparative genomics reveals unique wood-decay strategies and fruiting body development in the Schizophyllaceae.</title>
        <authorList>
            <person name="Almasi E."/>
            <person name="Sahu N."/>
            <person name="Krizsan K."/>
            <person name="Balint B."/>
            <person name="Kovacs G.M."/>
            <person name="Kiss B."/>
            <person name="Cseklye J."/>
            <person name="Drula E."/>
            <person name="Henrissat B."/>
            <person name="Nagy I."/>
            <person name="Chovatia M."/>
            <person name="Adam C."/>
            <person name="LaButti K."/>
            <person name="Lipzen A."/>
            <person name="Riley R."/>
            <person name="Grigoriev I.V."/>
            <person name="Nagy L.G."/>
        </authorList>
    </citation>
    <scope>NUCLEOTIDE SEQUENCE [LARGE SCALE GENOMIC DNA]</scope>
    <source>
        <strain evidence="7 8">NL-1724</strain>
    </source>
</reference>
<dbReference type="GO" id="GO:0010133">
    <property type="term" value="P:L-proline catabolic process to L-glutamate"/>
    <property type="evidence" value="ECO:0007669"/>
    <property type="project" value="TreeGrafter"/>
</dbReference>
<feature type="domain" description="Proline dehydrogenase" evidence="6">
    <location>
        <begin position="236"/>
        <end position="378"/>
    </location>
</feature>
<comment type="cofactor">
    <cofactor evidence="5">
        <name>FAD</name>
        <dbReference type="ChEBI" id="CHEBI:57692"/>
    </cofactor>
</comment>
<comment type="function">
    <text evidence="5">Converts proline to delta-1-pyrroline-5-carboxylate.</text>
</comment>
<evidence type="ECO:0000259" key="6">
    <source>
        <dbReference type="Pfam" id="PF01619"/>
    </source>
</evidence>
<dbReference type="AlphaFoldDB" id="A0A550C347"/>
<keyword evidence="3 5" id="KW-0560">Oxidoreductase</keyword>
<comment type="similarity">
    <text evidence="1 5">Belongs to the proline oxidase family.</text>
</comment>
<dbReference type="EMBL" id="VDMD01000029">
    <property type="protein sequence ID" value="TRM59231.1"/>
    <property type="molecule type" value="Genomic_DNA"/>
</dbReference>
<evidence type="ECO:0000256" key="2">
    <source>
        <dbReference type="ARBA" id="ARBA00012695"/>
    </source>
</evidence>
<dbReference type="GO" id="GO:0071949">
    <property type="term" value="F:FAD binding"/>
    <property type="evidence" value="ECO:0007669"/>
    <property type="project" value="TreeGrafter"/>
</dbReference>
<organism evidence="7 8">
    <name type="scientific">Schizophyllum amplum</name>
    <dbReference type="NCBI Taxonomy" id="97359"/>
    <lineage>
        <taxon>Eukaryota</taxon>
        <taxon>Fungi</taxon>
        <taxon>Dikarya</taxon>
        <taxon>Basidiomycota</taxon>
        <taxon>Agaricomycotina</taxon>
        <taxon>Agaricomycetes</taxon>
        <taxon>Agaricomycetidae</taxon>
        <taxon>Agaricales</taxon>
        <taxon>Schizophyllaceae</taxon>
        <taxon>Schizophyllum</taxon>
    </lineage>
</organism>
<proteinExistence type="inferred from homology"/>
<dbReference type="EC" id="1.5.5.2" evidence="2 5"/>
<dbReference type="PANTHER" id="PTHR13914:SF0">
    <property type="entry name" value="PROLINE DEHYDROGENASE 1, MITOCHONDRIAL"/>
    <property type="match status" value="1"/>
</dbReference>
<protein>
    <recommendedName>
        <fullName evidence="2 5">Proline dehydrogenase</fullName>
        <ecNumber evidence="2 5">1.5.5.2</ecNumber>
    </recommendedName>
</protein>
<accession>A0A550C347</accession>
<evidence type="ECO:0000256" key="4">
    <source>
        <dbReference type="ARBA" id="ARBA00023062"/>
    </source>
</evidence>
<dbReference type="GO" id="GO:0005739">
    <property type="term" value="C:mitochondrion"/>
    <property type="evidence" value="ECO:0007669"/>
    <property type="project" value="TreeGrafter"/>
</dbReference>